<protein>
    <recommendedName>
        <fullName evidence="3">Xylose isomerase-like TIM barrel domain-containing protein</fullName>
    </recommendedName>
</protein>
<name>A0A2M6YCE0_9BACT</name>
<reference evidence="2" key="1">
    <citation type="submission" date="2017-09" db="EMBL/GenBank/DDBJ databases">
        <title>Depth-based differentiation of microbial function through sediment-hosted aquifers and enrichment of novel symbionts in the deep terrestrial subsurface.</title>
        <authorList>
            <person name="Probst A.J."/>
            <person name="Ladd B."/>
            <person name="Jarett J.K."/>
            <person name="Geller-Mcgrath D.E."/>
            <person name="Sieber C.M.K."/>
            <person name="Emerson J.B."/>
            <person name="Anantharaman K."/>
            <person name="Thomas B.C."/>
            <person name="Malmstrom R."/>
            <person name="Stieglmeier M."/>
            <person name="Klingl A."/>
            <person name="Woyke T."/>
            <person name="Ryan C.M."/>
            <person name="Banfield J.F."/>
        </authorList>
    </citation>
    <scope>NUCLEOTIDE SEQUENCE [LARGE SCALE GENOMIC DNA]</scope>
</reference>
<dbReference type="Proteomes" id="UP000229896">
    <property type="component" value="Unassembled WGS sequence"/>
</dbReference>
<evidence type="ECO:0000313" key="2">
    <source>
        <dbReference type="Proteomes" id="UP000229896"/>
    </source>
</evidence>
<proteinExistence type="predicted"/>
<evidence type="ECO:0000313" key="1">
    <source>
        <dbReference type="EMBL" id="PIU24362.1"/>
    </source>
</evidence>
<organism evidence="1 2">
    <name type="scientific">Candidatus Berkelbacteria bacterium CG08_land_8_20_14_0_20_39_8</name>
    <dbReference type="NCBI Taxonomy" id="1974511"/>
    <lineage>
        <taxon>Bacteria</taxon>
        <taxon>Candidatus Berkelbacteria</taxon>
    </lineage>
</organism>
<dbReference type="AlphaFoldDB" id="A0A2M6YCE0"/>
<dbReference type="EMBL" id="PEXI01000048">
    <property type="protein sequence ID" value="PIU24362.1"/>
    <property type="molecule type" value="Genomic_DNA"/>
</dbReference>
<comment type="caution">
    <text evidence="1">The sequence shown here is derived from an EMBL/GenBank/DDBJ whole genome shotgun (WGS) entry which is preliminary data.</text>
</comment>
<gene>
    <name evidence="1" type="ORF">COT12_01475</name>
</gene>
<sequence>MLTYSPRKGKEEVDPVPRTGSVCRIGISIGSMIPYSLISVRMIARWAKDAGYSFLQALPLRGMTGKEILALPVFYKEHAWNPVWSLSQALKHEPGGEGMPSYINDWIASPNPDRCQQIFDNLPGREITHHFENASGRLVELCPELQMTPMEIAEKCRREGFGLVLDTEHLSRGFRENDTDNFGKQALLIHEIMINEAIDILAPFIQIVHLKDSTPDLQDMNFVRELLSVDIRPEIDFVAEFKPKLQTPKYICDFMKRFISKLANQITKSGHTIKYS</sequence>
<evidence type="ECO:0008006" key="3">
    <source>
        <dbReference type="Google" id="ProtNLM"/>
    </source>
</evidence>
<accession>A0A2M6YCE0</accession>